<evidence type="ECO:0000256" key="2">
    <source>
        <dbReference type="ARBA" id="ARBA00022448"/>
    </source>
</evidence>
<dbReference type="SMART" id="SM00382">
    <property type="entry name" value="AAA"/>
    <property type="match status" value="1"/>
</dbReference>
<dbReference type="AlphaFoldDB" id="A0A840BXW1"/>
<dbReference type="FunFam" id="3.40.50.300:FF:000425">
    <property type="entry name" value="Probable ABC transporter, ATP-binding subunit"/>
    <property type="match status" value="1"/>
</dbReference>
<reference evidence="6 7" key="1">
    <citation type="submission" date="2020-08" db="EMBL/GenBank/DDBJ databases">
        <title>Genomic Encyclopedia of Type Strains, Phase IV (KMG-IV): sequencing the most valuable type-strain genomes for metagenomic binning, comparative biology and taxonomic classification.</title>
        <authorList>
            <person name="Goeker M."/>
        </authorList>
    </citation>
    <scope>NUCLEOTIDE SEQUENCE [LARGE SCALE GENOMIC DNA]</scope>
    <source>
        <strain evidence="6 7">DSM 103737</strain>
    </source>
</reference>
<dbReference type="GO" id="GO:0016887">
    <property type="term" value="F:ATP hydrolysis activity"/>
    <property type="evidence" value="ECO:0007669"/>
    <property type="project" value="InterPro"/>
</dbReference>
<evidence type="ECO:0000313" key="6">
    <source>
        <dbReference type="EMBL" id="MBB4015616.1"/>
    </source>
</evidence>
<accession>A0A840BXW1</accession>
<dbReference type="InterPro" id="IPR046342">
    <property type="entry name" value="CBS_dom_sf"/>
</dbReference>
<dbReference type="InterPro" id="IPR003439">
    <property type="entry name" value="ABC_transporter-like_ATP-bd"/>
</dbReference>
<dbReference type="Proteomes" id="UP000577362">
    <property type="component" value="Unassembled WGS sequence"/>
</dbReference>
<evidence type="ECO:0000313" key="7">
    <source>
        <dbReference type="Proteomes" id="UP000577362"/>
    </source>
</evidence>
<dbReference type="InterPro" id="IPR003593">
    <property type="entry name" value="AAA+_ATPase"/>
</dbReference>
<dbReference type="PANTHER" id="PTHR43117">
    <property type="entry name" value="OSMOPROTECTANT IMPORT ATP-BINDING PROTEIN OSMV"/>
    <property type="match status" value="1"/>
</dbReference>
<comment type="caution">
    <text evidence="6">The sequence shown here is derived from an EMBL/GenBank/DDBJ whole genome shotgun (WGS) entry which is preliminary data.</text>
</comment>
<keyword evidence="2" id="KW-0813">Transport</keyword>
<dbReference type="RefSeq" id="WP_183315682.1">
    <property type="nucleotide sequence ID" value="NZ_JACIEN010000001.1"/>
</dbReference>
<dbReference type="InterPro" id="IPR027417">
    <property type="entry name" value="P-loop_NTPase"/>
</dbReference>
<proteinExistence type="inferred from homology"/>
<protein>
    <submittedName>
        <fullName evidence="6">Osmoprotectant transport system ATP-binding protein</fullName>
    </submittedName>
</protein>
<dbReference type="Pfam" id="PF00005">
    <property type="entry name" value="ABC_tran"/>
    <property type="match status" value="1"/>
</dbReference>
<evidence type="ECO:0000256" key="1">
    <source>
        <dbReference type="ARBA" id="ARBA00005417"/>
    </source>
</evidence>
<comment type="similarity">
    <text evidence="1">Belongs to the ABC transporter superfamily.</text>
</comment>
<evidence type="ECO:0000256" key="3">
    <source>
        <dbReference type="ARBA" id="ARBA00022741"/>
    </source>
</evidence>
<name>A0A840BXW1_9HYPH</name>
<dbReference type="InterPro" id="IPR017871">
    <property type="entry name" value="ABC_transporter-like_CS"/>
</dbReference>
<dbReference type="GO" id="GO:0015697">
    <property type="term" value="P:quaternary ammonium group transport"/>
    <property type="evidence" value="ECO:0007669"/>
    <property type="project" value="UniProtKB-ARBA"/>
</dbReference>
<evidence type="ECO:0000256" key="4">
    <source>
        <dbReference type="ARBA" id="ARBA00022840"/>
    </source>
</evidence>
<dbReference type="EMBL" id="JACIEN010000001">
    <property type="protein sequence ID" value="MBB4015616.1"/>
    <property type="molecule type" value="Genomic_DNA"/>
</dbReference>
<dbReference type="PROSITE" id="PS00211">
    <property type="entry name" value="ABC_TRANSPORTER_1"/>
    <property type="match status" value="1"/>
</dbReference>
<dbReference type="SUPFAM" id="SSF54631">
    <property type="entry name" value="CBS-domain pair"/>
    <property type="match status" value="1"/>
</dbReference>
<gene>
    <name evidence="6" type="ORF">GGR16_000622</name>
</gene>
<keyword evidence="3" id="KW-0547">Nucleotide-binding</keyword>
<dbReference type="Gene3D" id="3.40.50.300">
    <property type="entry name" value="P-loop containing nucleotide triphosphate hydrolases"/>
    <property type="match status" value="1"/>
</dbReference>
<keyword evidence="7" id="KW-1185">Reference proteome</keyword>
<keyword evidence="4 6" id="KW-0067">ATP-binding</keyword>
<feature type="domain" description="ABC transporter" evidence="5">
    <location>
        <begin position="2"/>
        <end position="236"/>
    </location>
</feature>
<dbReference type="PANTHER" id="PTHR43117:SF4">
    <property type="entry name" value="OSMOPROTECTANT IMPORT ATP-BINDING PROTEIN OSMV"/>
    <property type="match status" value="1"/>
</dbReference>
<dbReference type="PROSITE" id="PS50893">
    <property type="entry name" value="ABC_TRANSPORTER_2"/>
    <property type="match status" value="1"/>
</dbReference>
<sequence length="328" mass="34837">MITVEALTKTFGPVRAVDGISFELAEGEALALIGPSGCGKSTTLRMINRLIEPSAGRVLIDGVDTTSIPPATLRLRMGYAIQGIGLFPHRTVAQNIATVPRLLGWPRARIAARIEELLELFGLPPAVFARKYPHELSGGQQQRVGVARAMAGKPAVLLMDEPFGALDPITRTRLQDEFLAIRRRMGTTVLIVTHDMDEAFKLADRLAVMEKGRIVQLDTPEALLRHPASAFVESLVGSEDRGLKLLSLAGVTALMQPATGWTAEADGTFRKAGADASLAPLSASASLREAASRLVFAGVDELPVVDEAGAMVGAIAMERIIAFGGGGR</sequence>
<organism evidence="6 7">
    <name type="scientific">Chelatococcus caeni</name>
    <dbReference type="NCBI Taxonomy" id="1348468"/>
    <lineage>
        <taxon>Bacteria</taxon>
        <taxon>Pseudomonadati</taxon>
        <taxon>Pseudomonadota</taxon>
        <taxon>Alphaproteobacteria</taxon>
        <taxon>Hyphomicrobiales</taxon>
        <taxon>Chelatococcaceae</taxon>
        <taxon>Chelatococcus</taxon>
    </lineage>
</organism>
<dbReference type="GO" id="GO:0005524">
    <property type="term" value="F:ATP binding"/>
    <property type="evidence" value="ECO:0007669"/>
    <property type="project" value="UniProtKB-KW"/>
</dbReference>
<dbReference type="SUPFAM" id="SSF52540">
    <property type="entry name" value="P-loop containing nucleoside triphosphate hydrolases"/>
    <property type="match status" value="1"/>
</dbReference>
<evidence type="ECO:0000259" key="5">
    <source>
        <dbReference type="PROSITE" id="PS50893"/>
    </source>
</evidence>